<sequence length="82" mass="9189">MELLSERFVRAFNSLFEQWDAQAVSLWNISGEPCSGSAIDGSEFERPENNPAITCDCSYNDGTTCHITQMYATNSLAIYSWP</sequence>
<dbReference type="Proteomes" id="UP001187192">
    <property type="component" value="Unassembled WGS sequence"/>
</dbReference>
<protein>
    <submittedName>
        <fullName evidence="1">Uncharacterized protein</fullName>
    </submittedName>
</protein>
<reference evidence="1" key="1">
    <citation type="submission" date="2023-07" db="EMBL/GenBank/DDBJ databases">
        <title>draft genome sequence of fig (Ficus carica).</title>
        <authorList>
            <person name="Takahashi T."/>
            <person name="Nishimura K."/>
        </authorList>
    </citation>
    <scope>NUCLEOTIDE SEQUENCE</scope>
</reference>
<organism evidence="1 2">
    <name type="scientific">Ficus carica</name>
    <name type="common">Common fig</name>
    <dbReference type="NCBI Taxonomy" id="3494"/>
    <lineage>
        <taxon>Eukaryota</taxon>
        <taxon>Viridiplantae</taxon>
        <taxon>Streptophyta</taxon>
        <taxon>Embryophyta</taxon>
        <taxon>Tracheophyta</taxon>
        <taxon>Spermatophyta</taxon>
        <taxon>Magnoliopsida</taxon>
        <taxon>eudicotyledons</taxon>
        <taxon>Gunneridae</taxon>
        <taxon>Pentapetalae</taxon>
        <taxon>rosids</taxon>
        <taxon>fabids</taxon>
        <taxon>Rosales</taxon>
        <taxon>Moraceae</taxon>
        <taxon>Ficeae</taxon>
        <taxon>Ficus</taxon>
    </lineage>
</organism>
<comment type="caution">
    <text evidence="1">The sequence shown here is derived from an EMBL/GenBank/DDBJ whole genome shotgun (WGS) entry which is preliminary data.</text>
</comment>
<keyword evidence="2" id="KW-1185">Reference proteome</keyword>
<gene>
    <name evidence="1" type="ORF">TIFTF001_040112</name>
</gene>
<evidence type="ECO:0000313" key="2">
    <source>
        <dbReference type="Proteomes" id="UP001187192"/>
    </source>
</evidence>
<accession>A0AA88CM82</accession>
<dbReference type="AlphaFoldDB" id="A0AA88CM82"/>
<evidence type="ECO:0000313" key="1">
    <source>
        <dbReference type="EMBL" id="GMN21792.1"/>
    </source>
</evidence>
<name>A0AA88CM82_FICCA</name>
<dbReference type="EMBL" id="BTGU01001339">
    <property type="protein sequence ID" value="GMN21792.1"/>
    <property type="molecule type" value="Genomic_DNA"/>
</dbReference>
<proteinExistence type="predicted"/>